<sequence length="205" mass="23450">MLRFCYASDRDYALRHYCVCGGRVGVWAIFCLLLETFLHFAQIFILCATALPDLRLLPSDLKPINPPLVHVCIIIVFGVAVTIPFAYYGIFNLIGGFVVPFTIAIIFEVFSFLYIGFLAAFHRTHLGLAPHLMLSIELFTALPIHVFCAFFFVHYLRFAATYQESLKLNVEFTHQVERCNYALKRQRTKHAPKAAPRPTGTFLRR</sequence>
<dbReference type="WBParaSite" id="Pan_g11494.t1">
    <property type="protein sequence ID" value="Pan_g11494.t1"/>
    <property type="gene ID" value="Pan_g11494"/>
</dbReference>
<organism evidence="2 3">
    <name type="scientific">Panagrellus redivivus</name>
    <name type="common">Microworm</name>
    <dbReference type="NCBI Taxonomy" id="6233"/>
    <lineage>
        <taxon>Eukaryota</taxon>
        <taxon>Metazoa</taxon>
        <taxon>Ecdysozoa</taxon>
        <taxon>Nematoda</taxon>
        <taxon>Chromadorea</taxon>
        <taxon>Rhabditida</taxon>
        <taxon>Tylenchina</taxon>
        <taxon>Panagrolaimomorpha</taxon>
        <taxon>Panagrolaimoidea</taxon>
        <taxon>Panagrolaimidae</taxon>
        <taxon>Panagrellus</taxon>
    </lineage>
</organism>
<keyword evidence="2" id="KW-1185">Reference proteome</keyword>
<evidence type="ECO:0000313" key="3">
    <source>
        <dbReference type="WBParaSite" id="Pan_g11494.t1"/>
    </source>
</evidence>
<feature type="transmembrane region" description="Helical" evidence="1">
    <location>
        <begin position="132"/>
        <end position="156"/>
    </location>
</feature>
<name>A0A7E4UQ73_PANRE</name>
<accession>A0A7E4UQ73</accession>
<keyword evidence="1" id="KW-0472">Membrane</keyword>
<feature type="transmembrane region" description="Helical" evidence="1">
    <location>
        <begin position="97"/>
        <end position="120"/>
    </location>
</feature>
<keyword evidence="1" id="KW-0812">Transmembrane</keyword>
<feature type="transmembrane region" description="Helical" evidence="1">
    <location>
        <begin position="68"/>
        <end position="91"/>
    </location>
</feature>
<dbReference type="AlphaFoldDB" id="A0A7E4UQ73"/>
<keyword evidence="1" id="KW-1133">Transmembrane helix</keyword>
<proteinExistence type="predicted"/>
<reference evidence="2" key="1">
    <citation type="journal article" date="2013" name="Genetics">
        <title>The draft genome and transcriptome of Panagrellus redivivus are shaped by the harsh demands of a free-living lifestyle.</title>
        <authorList>
            <person name="Srinivasan J."/>
            <person name="Dillman A.R."/>
            <person name="Macchietto M.G."/>
            <person name="Heikkinen L."/>
            <person name="Lakso M."/>
            <person name="Fracchia K.M."/>
            <person name="Antoshechkin I."/>
            <person name="Mortazavi A."/>
            <person name="Wong G."/>
            <person name="Sternberg P.W."/>
        </authorList>
    </citation>
    <scope>NUCLEOTIDE SEQUENCE [LARGE SCALE GENOMIC DNA]</scope>
    <source>
        <strain evidence="2">MT8872</strain>
    </source>
</reference>
<dbReference type="Proteomes" id="UP000492821">
    <property type="component" value="Unassembled WGS sequence"/>
</dbReference>
<protein>
    <submittedName>
        <fullName evidence="3">MARVEL domain-containing protein</fullName>
    </submittedName>
</protein>
<reference evidence="3" key="2">
    <citation type="submission" date="2020-10" db="UniProtKB">
        <authorList>
            <consortium name="WormBaseParasite"/>
        </authorList>
    </citation>
    <scope>IDENTIFICATION</scope>
</reference>
<feature type="transmembrane region" description="Helical" evidence="1">
    <location>
        <begin position="24"/>
        <end position="47"/>
    </location>
</feature>
<evidence type="ECO:0000313" key="2">
    <source>
        <dbReference type="Proteomes" id="UP000492821"/>
    </source>
</evidence>
<evidence type="ECO:0000256" key="1">
    <source>
        <dbReference type="SAM" id="Phobius"/>
    </source>
</evidence>